<feature type="chain" id="PRO_5035192130" description="Secreted protein" evidence="1">
    <location>
        <begin position="21"/>
        <end position="82"/>
    </location>
</feature>
<keyword evidence="1" id="KW-0732">Signal</keyword>
<sequence>MSALIHAILLLLATIDPVSRKLMQVKDCIHLHSCKIETLNSKCTYLYISFPSAQARSKDDQTSDCIVLRFTETIKTFTEKWM</sequence>
<reference evidence="2" key="1">
    <citation type="thesis" date="2020" institute="ProQuest LLC" country="789 East Eisenhower Parkway, Ann Arbor, MI, USA">
        <title>Comparative Genomics and Chromosome Evolution.</title>
        <authorList>
            <person name="Mudd A.B."/>
        </authorList>
    </citation>
    <scope>NUCLEOTIDE SEQUENCE</scope>
    <source>
        <strain evidence="2">HN-11 Male</strain>
        <tissue evidence="2">Kidney and liver</tissue>
    </source>
</reference>
<organism evidence="2 3">
    <name type="scientific">Eleutherodactylus coqui</name>
    <name type="common">Puerto Rican coqui</name>
    <dbReference type="NCBI Taxonomy" id="57060"/>
    <lineage>
        <taxon>Eukaryota</taxon>
        <taxon>Metazoa</taxon>
        <taxon>Chordata</taxon>
        <taxon>Craniata</taxon>
        <taxon>Vertebrata</taxon>
        <taxon>Euteleostomi</taxon>
        <taxon>Amphibia</taxon>
        <taxon>Batrachia</taxon>
        <taxon>Anura</taxon>
        <taxon>Neobatrachia</taxon>
        <taxon>Hyloidea</taxon>
        <taxon>Eleutherodactylidae</taxon>
        <taxon>Eleutherodactylinae</taxon>
        <taxon>Eleutherodactylus</taxon>
        <taxon>Eleutherodactylus</taxon>
    </lineage>
</organism>
<name>A0A8J6ENW0_ELECQ</name>
<gene>
    <name evidence="2" type="ORF">GDO78_015601</name>
</gene>
<keyword evidence="3" id="KW-1185">Reference proteome</keyword>
<dbReference type="EMBL" id="WNTK01000029">
    <property type="protein sequence ID" value="KAG9472967.1"/>
    <property type="molecule type" value="Genomic_DNA"/>
</dbReference>
<comment type="caution">
    <text evidence="2">The sequence shown here is derived from an EMBL/GenBank/DDBJ whole genome shotgun (WGS) entry which is preliminary data.</text>
</comment>
<feature type="signal peptide" evidence="1">
    <location>
        <begin position="1"/>
        <end position="20"/>
    </location>
</feature>
<dbReference type="AlphaFoldDB" id="A0A8J6ENW0"/>
<protein>
    <recommendedName>
        <fullName evidence="4">Secreted protein</fullName>
    </recommendedName>
</protein>
<evidence type="ECO:0000256" key="1">
    <source>
        <dbReference type="SAM" id="SignalP"/>
    </source>
</evidence>
<evidence type="ECO:0008006" key="4">
    <source>
        <dbReference type="Google" id="ProtNLM"/>
    </source>
</evidence>
<accession>A0A8J6ENW0</accession>
<proteinExistence type="predicted"/>
<dbReference type="Proteomes" id="UP000770717">
    <property type="component" value="Unassembled WGS sequence"/>
</dbReference>
<evidence type="ECO:0000313" key="2">
    <source>
        <dbReference type="EMBL" id="KAG9472967.1"/>
    </source>
</evidence>
<evidence type="ECO:0000313" key="3">
    <source>
        <dbReference type="Proteomes" id="UP000770717"/>
    </source>
</evidence>